<dbReference type="Proteomes" id="UP000217790">
    <property type="component" value="Unassembled WGS sequence"/>
</dbReference>
<gene>
    <name evidence="1" type="ORF">ARMGADRAFT_1037022</name>
</gene>
<evidence type="ECO:0000313" key="2">
    <source>
        <dbReference type="Proteomes" id="UP000217790"/>
    </source>
</evidence>
<name>A0A2H3CSW9_ARMGA</name>
<protein>
    <submittedName>
        <fullName evidence="1">Uncharacterized protein</fullName>
    </submittedName>
</protein>
<proteinExistence type="predicted"/>
<dbReference type="InParanoid" id="A0A2H3CSW9"/>
<evidence type="ECO:0000313" key="1">
    <source>
        <dbReference type="EMBL" id="PBK84524.1"/>
    </source>
</evidence>
<dbReference type="OrthoDB" id="10460970at2759"/>
<dbReference type="AlphaFoldDB" id="A0A2H3CSW9"/>
<keyword evidence="2" id="KW-1185">Reference proteome</keyword>
<organism evidence="1 2">
    <name type="scientific">Armillaria gallica</name>
    <name type="common">Bulbous honey fungus</name>
    <name type="synonym">Armillaria bulbosa</name>
    <dbReference type="NCBI Taxonomy" id="47427"/>
    <lineage>
        <taxon>Eukaryota</taxon>
        <taxon>Fungi</taxon>
        <taxon>Dikarya</taxon>
        <taxon>Basidiomycota</taxon>
        <taxon>Agaricomycotina</taxon>
        <taxon>Agaricomycetes</taxon>
        <taxon>Agaricomycetidae</taxon>
        <taxon>Agaricales</taxon>
        <taxon>Marasmiineae</taxon>
        <taxon>Physalacriaceae</taxon>
        <taxon>Armillaria</taxon>
    </lineage>
</organism>
<reference evidence="2" key="1">
    <citation type="journal article" date="2017" name="Nat. Ecol. Evol.">
        <title>Genome expansion and lineage-specific genetic innovations in the forest pathogenic fungi Armillaria.</title>
        <authorList>
            <person name="Sipos G."/>
            <person name="Prasanna A.N."/>
            <person name="Walter M.C."/>
            <person name="O'Connor E."/>
            <person name="Balint B."/>
            <person name="Krizsan K."/>
            <person name="Kiss B."/>
            <person name="Hess J."/>
            <person name="Varga T."/>
            <person name="Slot J."/>
            <person name="Riley R."/>
            <person name="Boka B."/>
            <person name="Rigling D."/>
            <person name="Barry K."/>
            <person name="Lee J."/>
            <person name="Mihaltcheva S."/>
            <person name="LaButti K."/>
            <person name="Lipzen A."/>
            <person name="Waldron R."/>
            <person name="Moloney N.M."/>
            <person name="Sperisen C."/>
            <person name="Kredics L."/>
            <person name="Vagvoelgyi C."/>
            <person name="Patrignani A."/>
            <person name="Fitzpatrick D."/>
            <person name="Nagy I."/>
            <person name="Doyle S."/>
            <person name="Anderson J.B."/>
            <person name="Grigoriev I.V."/>
            <person name="Gueldener U."/>
            <person name="Muensterkoetter M."/>
            <person name="Nagy L.G."/>
        </authorList>
    </citation>
    <scope>NUCLEOTIDE SEQUENCE [LARGE SCALE GENOMIC DNA]</scope>
    <source>
        <strain evidence="2">Ar21-2</strain>
    </source>
</reference>
<dbReference type="EMBL" id="KZ293697">
    <property type="protein sequence ID" value="PBK84524.1"/>
    <property type="molecule type" value="Genomic_DNA"/>
</dbReference>
<accession>A0A2H3CSW9</accession>
<sequence>MDEDWRQPSFGHSITTDPSFLLTSGYTLSTLRYTEKQLEWLETHVQPFEAAVIEGQHLAWLETFFVDWFKHWPEQDREEETCSACQQGILHRLTIQLGHGWCGKAGVEIEESIQIKIKLGVLDHLHQFIKKFAIGNDNNGEQ</sequence>